<organism evidence="1 2">
    <name type="scientific">Ligilactobacillus salivarius</name>
    <dbReference type="NCBI Taxonomy" id="1624"/>
    <lineage>
        <taxon>Bacteria</taxon>
        <taxon>Bacillati</taxon>
        <taxon>Bacillota</taxon>
        <taxon>Bacilli</taxon>
        <taxon>Lactobacillales</taxon>
        <taxon>Lactobacillaceae</taxon>
        <taxon>Ligilactobacillus</taxon>
    </lineage>
</organism>
<proteinExistence type="predicted"/>
<dbReference type="EMBL" id="CP007649">
    <property type="protein sequence ID" value="AIR11886.1"/>
    <property type="molecule type" value="Genomic_DNA"/>
</dbReference>
<evidence type="ECO:0000313" key="1">
    <source>
        <dbReference type="EMBL" id="AIR11886.1"/>
    </source>
</evidence>
<dbReference type="AlphaFoldDB" id="A0A089QLZ4"/>
<reference evidence="1 2" key="1">
    <citation type="journal article" date="2014" name="BMC Genomics">
        <title>Unusual genome complexity in Lactobacillus salivarius JCM1046.</title>
        <authorList>
            <person name="Raftis E.J."/>
            <person name="Forde B.M."/>
            <person name="Claesson M.J."/>
            <person name="O'Toole P.W."/>
        </authorList>
    </citation>
    <scope>NUCLEOTIDE SEQUENCE [LARGE SCALE GENOMIC DNA]</scope>
    <source>
        <strain evidence="1 2">JCM1046</strain>
        <plasmid evidence="1 2">pLMP1046</plasmid>
    </source>
</reference>
<sequence length="146" mass="17350">MIMTRKTRKDKGVMVVDKQTRSLLPYFYSTKQMDSSDKKLITKMRIGTNKEIADALNMSESSYKRLCRKLRDMDEDEQLELLESELTIKGLKGLLKLVKERKEILKSGDVPTKRRRTVTKKTSKDERIELYEAKKDELEKEWQEWE</sequence>
<dbReference type="KEGG" id="lsj:LSJ_4109"/>
<gene>
    <name evidence="1" type="ORF">LSJ_4109</name>
</gene>
<name>A0A089QLZ4_9LACO</name>
<protein>
    <submittedName>
        <fullName evidence="1">Uncharacterized protein</fullName>
    </submittedName>
</protein>
<keyword evidence="1" id="KW-0614">Plasmid</keyword>
<geneLocation type="plasmid" evidence="1 2">
    <name>pLMP1046</name>
</geneLocation>
<evidence type="ECO:0000313" key="2">
    <source>
        <dbReference type="Proteomes" id="UP000029488"/>
    </source>
</evidence>
<accession>A0A089QLZ4</accession>
<dbReference type="Proteomes" id="UP000029488">
    <property type="component" value="Plasmid pLMP1046"/>
</dbReference>